<keyword evidence="3" id="KW-0731">Sigma factor</keyword>
<dbReference type="Pfam" id="PF08281">
    <property type="entry name" value="Sigma70_r4_2"/>
    <property type="match status" value="1"/>
</dbReference>
<dbReference type="Proteomes" id="UP000664771">
    <property type="component" value="Unassembled WGS sequence"/>
</dbReference>
<proteinExistence type="inferred from homology"/>
<gene>
    <name evidence="7" type="ORF">J2D73_12315</name>
</gene>
<keyword evidence="4" id="KW-0804">Transcription</keyword>
<evidence type="ECO:0000259" key="6">
    <source>
        <dbReference type="Pfam" id="PF08281"/>
    </source>
</evidence>
<dbReference type="InterPro" id="IPR014284">
    <property type="entry name" value="RNA_pol_sigma-70_dom"/>
</dbReference>
<dbReference type="RefSeq" id="WP_207881840.1">
    <property type="nucleotide sequence ID" value="NZ_JAFVMF010000012.1"/>
</dbReference>
<protein>
    <submittedName>
        <fullName evidence="7">Sigma-70 family RNA polymerase sigma factor</fullName>
    </submittedName>
</protein>
<feature type="domain" description="RNA polymerase sigma factor 70 region 4 type 2" evidence="6">
    <location>
        <begin position="111"/>
        <end position="158"/>
    </location>
</feature>
<dbReference type="SUPFAM" id="SSF88946">
    <property type="entry name" value="Sigma2 domain of RNA polymerase sigma factors"/>
    <property type="match status" value="1"/>
</dbReference>
<dbReference type="PANTHER" id="PTHR43133:SF63">
    <property type="entry name" value="RNA POLYMERASE SIGMA FACTOR FECI-RELATED"/>
    <property type="match status" value="1"/>
</dbReference>
<dbReference type="NCBIfam" id="TIGR02937">
    <property type="entry name" value="sigma70-ECF"/>
    <property type="match status" value="1"/>
</dbReference>
<dbReference type="Gene3D" id="1.10.10.10">
    <property type="entry name" value="Winged helix-like DNA-binding domain superfamily/Winged helix DNA-binding domain"/>
    <property type="match status" value="1"/>
</dbReference>
<comment type="caution">
    <text evidence="7">The sequence shown here is derived from an EMBL/GenBank/DDBJ whole genome shotgun (WGS) entry which is preliminary data.</text>
</comment>
<evidence type="ECO:0000256" key="2">
    <source>
        <dbReference type="ARBA" id="ARBA00023015"/>
    </source>
</evidence>
<organism evidence="7 8">
    <name type="scientific">Acetobacter sacchari</name>
    <dbReference type="NCBI Taxonomy" id="2661687"/>
    <lineage>
        <taxon>Bacteria</taxon>
        <taxon>Pseudomonadati</taxon>
        <taxon>Pseudomonadota</taxon>
        <taxon>Alphaproteobacteria</taxon>
        <taxon>Acetobacterales</taxon>
        <taxon>Acetobacteraceae</taxon>
        <taxon>Acetobacter</taxon>
    </lineage>
</organism>
<feature type="domain" description="RNA polymerase sigma-70 region 2" evidence="5">
    <location>
        <begin position="16"/>
        <end position="77"/>
    </location>
</feature>
<dbReference type="InterPro" id="IPR039425">
    <property type="entry name" value="RNA_pol_sigma-70-like"/>
</dbReference>
<dbReference type="PANTHER" id="PTHR43133">
    <property type="entry name" value="RNA POLYMERASE ECF-TYPE SIGMA FACTO"/>
    <property type="match status" value="1"/>
</dbReference>
<comment type="similarity">
    <text evidence="1">Belongs to the sigma-70 factor family. ECF subfamily.</text>
</comment>
<dbReference type="InterPro" id="IPR007627">
    <property type="entry name" value="RNA_pol_sigma70_r2"/>
</dbReference>
<dbReference type="SUPFAM" id="SSF88659">
    <property type="entry name" value="Sigma3 and sigma4 domains of RNA polymerase sigma factors"/>
    <property type="match status" value="1"/>
</dbReference>
<keyword evidence="8" id="KW-1185">Reference proteome</keyword>
<dbReference type="InterPro" id="IPR013325">
    <property type="entry name" value="RNA_pol_sigma_r2"/>
</dbReference>
<dbReference type="Pfam" id="PF04542">
    <property type="entry name" value="Sigma70_r2"/>
    <property type="match status" value="1"/>
</dbReference>
<dbReference type="InterPro" id="IPR036388">
    <property type="entry name" value="WH-like_DNA-bd_sf"/>
</dbReference>
<keyword evidence="2" id="KW-0805">Transcription regulation</keyword>
<evidence type="ECO:0000256" key="4">
    <source>
        <dbReference type="ARBA" id="ARBA00023163"/>
    </source>
</evidence>
<dbReference type="InterPro" id="IPR013249">
    <property type="entry name" value="RNA_pol_sigma70_r4_t2"/>
</dbReference>
<evidence type="ECO:0000256" key="3">
    <source>
        <dbReference type="ARBA" id="ARBA00023082"/>
    </source>
</evidence>
<dbReference type="InterPro" id="IPR013324">
    <property type="entry name" value="RNA_pol_sigma_r3/r4-like"/>
</dbReference>
<evidence type="ECO:0000256" key="1">
    <source>
        <dbReference type="ARBA" id="ARBA00010641"/>
    </source>
</evidence>
<dbReference type="Gene3D" id="1.10.1740.10">
    <property type="match status" value="1"/>
</dbReference>
<reference evidence="7 8" key="1">
    <citation type="submission" date="2021-03" db="EMBL/GenBank/DDBJ databases">
        <title>The complete genome sequence of Acetobacter sacchari TBRC 11175.</title>
        <authorList>
            <person name="Charoenyingcharoen P."/>
            <person name="Yukphan P."/>
        </authorList>
    </citation>
    <scope>NUCLEOTIDE SEQUENCE [LARGE SCALE GENOMIC DNA]</scope>
    <source>
        <strain evidence="7 8">TBRC 11175</strain>
    </source>
</reference>
<evidence type="ECO:0000259" key="5">
    <source>
        <dbReference type="Pfam" id="PF04542"/>
    </source>
</evidence>
<evidence type="ECO:0000313" key="7">
    <source>
        <dbReference type="EMBL" id="MBO1360572.1"/>
    </source>
</evidence>
<sequence>MDDYGVNIDSVSLEAIFRRHHSWLVQRLTRKAGSRDRAEELASEVFARAAASGSQINEPRAFLTIVSRRLMEEFRRRTLLEASYTRALQSLPETVRPSQEEQLEHAQTLALVESALAGLSAKARAAFIFARIEGVPHSQIAYKLGVSVSSVRKYIDRGDQLCRESLRARADGHTTISGLPRE</sequence>
<evidence type="ECO:0000313" key="8">
    <source>
        <dbReference type="Proteomes" id="UP000664771"/>
    </source>
</evidence>
<accession>A0ABS3LXC5</accession>
<dbReference type="EMBL" id="JAFVMF010000012">
    <property type="protein sequence ID" value="MBO1360572.1"/>
    <property type="molecule type" value="Genomic_DNA"/>
</dbReference>
<name>A0ABS3LXC5_9PROT</name>